<proteinExistence type="predicted"/>
<comment type="caution">
    <text evidence="1">The sequence shown here is derived from an EMBL/GenBank/DDBJ whole genome shotgun (WGS) entry which is preliminary data.</text>
</comment>
<name>A0ACB8FH61_9SAUR</name>
<evidence type="ECO:0000313" key="2">
    <source>
        <dbReference type="Proteomes" id="UP000827872"/>
    </source>
</evidence>
<gene>
    <name evidence="1" type="ORF">K3G42_020560</name>
</gene>
<sequence length="313" mass="34870">MPEQYGSFQTDKLECSQGGSWRSNSTANSATIQEQAFHSENSELLYTPSYSLPFSYHYGHFPVDPHVFSSKKQMLPSKFGQSQGTPCEVARFFLSTLQTSGECQWHYANSLVPSSQPCKSPPDQPASTVRHDLLQGYEVPLPNRRYSQESASDSFAGCANLISTSRYKEEVYDSNIIKHIPTVYEQTRRMCMKEPKFEHIAHHATNLAEFEAENGEVKDSSCSGSLVSTSPDNDLSDPDPVSLSKDLRLYSEQMLRMARALDIDVASSATRPKDKILSRQYSGFPGVIAFPILEGLSDLTLPSWLNQGSNRGD</sequence>
<dbReference type="EMBL" id="CM037617">
    <property type="protein sequence ID" value="KAH8004875.1"/>
    <property type="molecule type" value="Genomic_DNA"/>
</dbReference>
<evidence type="ECO:0000313" key="1">
    <source>
        <dbReference type="EMBL" id="KAH8004875.1"/>
    </source>
</evidence>
<organism evidence="1 2">
    <name type="scientific">Sphaerodactylus townsendi</name>
    <dbReference type="NCBI Taxonomy" id="933632"/>
    <lineage>
        <taxon>Eukaryota</taxon>
        <taxon>Metazoa</taxon>
        <taxon>Chordata</taxon>
        <taxon>Craniata</taxon>
        <taxon>Vertebrata</taxon>
        <taxon>Euteleostomi</taxon>
        <taxon>Lepidosauria</taxon>
        <taxon>Squamata</taxon>
        <taxon>Bifurcata</taxon>
        <taxon>Gekkota</taxon>
        <taxon>Sphaerodactylidae</taxon>
        <taxon>Sphaerodactylus</taxon>
    </lineage>
</organism>
<keyword evidence="2" id="KW-1185">Reference proteome</keyword>
<protein>
    <submittedName>
        <fullName evidence="1">Uncharacterized protein</fullName>
    </submittedName>
</protein>
<reference evidence="1" key="1">
    <citation type="submission" date="2021-08" db="EMBL/GenBank/DDBJ databases">
        <title>The first chromosome-level gecko genome reveals the dynamic sex chromosomes of Neotropical dwarf geckos (Sphaerodactylidae: Sphaerodactylus).</title>
        <authorList>
            <person name="Pinto B.J."/>
            <person name="Keating S.E."/>
            <person name="Gamble T."/>
        </authorList>
    </citation>
    <scope>NUCLEOTIDE SEQUENCE</scope>
    <source>
        <strain evidence="1">TG3544</strain>
    </source>
</reference>
<accession>A0ACB8FH61</accession>
<dbReference type="Proteomes" id="UP000827872">
    <property type="component" value="Linkage Group LG04"/>
</dbReference>